<organism evidence="1 2">
    <name type="scientific">Nepenthes gracilis</name>
    <name type="common">Slender pitcher plant</name>
    <dbReference type="NCBI Taxonomy" id="150966"/>
    <lineage>
        <taxon>Eukaryota</taxon>
        <taxon>Viridiplantae</taxon>
        <taxon>Streptophyta</taxon>
        <taxon>Embryophyta</taxon>
        <taxon>Tracheophyta</taxon>
        <taxon>Spermatophyta</taxon>
        <taxon>Magnoliopsida</taxon>
        <taxon>eudicotyledons</taxon>
        <taxon>Gunneridae</taxon>
        <taxon>Pentapetalae</taxon>
        <taxon>Caryophyllales</taxon>
        <taxon>Nepenthaceae</taxon>
        <taxon>Nepenthes</taxon>
    </lineage>
</organism>
<dbReference type="Proteomes" id="UP001279734">
    <property type="component" value="Unassembled WGS sequence"/>
</dbReference>
<protein>
    <submittedName>
        <fullName evidence="1">Uncharacterized protein</fullName>
    </submittedName>
</protein>
<reference evidence="1" key="1">
    <citation type="submission" date="2023-05" db="EMBL/GenBank/DDBJ databases">
        <title>Nepenthes gracilis genome sequencing.</title>
        <authorList>
            <person name="Fukushima K."/>
        </authorList>
    </citation>
    <scope>NUCLEOTIDE SEQUENCE</scope>
    <source>
        <strain evidence="1">SING2019-196</strain>
    </source>
</reference>
<gene>
    <name evidence="1" type="ORF">Nepgr_011106</name>
</gene>
<evidence type="ECO:0000313" key="2">
    <source>
        <dbReference type="Proteomes" id="UP001279734"/>
    </source>
</evidence>
<dbReference type="AlphaFoldDB" id="A0AAD3SEG9"/>
<evidence type="ECO:0000313" key="1">
    <source>
        <dbReference type="EMBL" id="GMH09265.1"/>
    </source>
</evidence>
<name>A0AAD3SEG9_NEPGR</name>
<proteinExistence type="predicted"/>
<sequence>MPPLQTVEEPLKPCRIHGPAEELAGLLPLYIRLSLSSCHADPLRLPTWWLRPLLSSSPPLLQPGVDGSFTGVALPSRLKILEARTFPATTTSHVTTVS</sequence>
<dbReference type="EMBL" id="BSYO01000009">
    <property type="protein sequence ID" value="GMH09265.1"/>
    <property type="molecule type" value="Genomic_DNA"/>
</dbReference>
<accession>A0AAD3SEG9</accession>
<keyword evidence="2" id="KW-1185">Reference proteome</keyword>
<comment type="caution">
    <text evidence="1">The sequence shown here is derived from an EMBL/GenBank/DDBJ whole genome shotgun (WGS) entry which is preliminary data.</text>
</comment>